<dbReference type="Pfam" id="PF00578">
    <property type="entry name" value="AhpC-TSA"/>
    <property type="match status" value="1"/>
</dbReference>
<sequence>MIKVKPIKLIAVFVFLSISSVNAQISEKPEDISPLLIGEKIPASNLINELGETISLNSQISKMNTVLVFYRGGWCPFCNLQLSGLATSTPDIVKLGYQVIAISPDDYKNIKPTIKKGTLNYKLYSDPKGKFIQQMGIAFTPDPRTKGYISKNTIGKATSVLPVPTVVVVNTKGEILFEYIAPNFKQRISSELLLAVLENL</sequence>
<protein>
    <recommendedName>
        <fullName evidence="2">thioredoxin-dependent peroxiredoxin</fullName>
        <ecNumber evidence="2">1.11.1.24</ecNumber>
    </recommendedName>
    <alternativeName>
        <fullName evidence="8">Thioredoxin peroxidase</fullName>
    </alternativeName>
    <alternativeName>
        <fullName evidence="10">Thioredoxin-dependent peroxiredoxin Bcp</fullName>
    </alternativeName>
</protein>
<comment type="function">
    <text evidence="1">Thiol-specific peroxidase that catalyzes the reduction of hydrogen peroxide and organic hydroperoxides to water and alcohols, respectively. Plays a role in cell protection against oxidative stress by detoxifying peroxides and as sensor of hydrogen peroxide-mediated signaling events.</text>
</comment>
<dbReference type="EC" id="1.11.1.24" evidence="2"/>
<dbReference type="RefSeq" id="WP_248412055.1">
    <property type="nucleotide sequence ID" value="NZ_JALPQF010000003.1"/>
</dbReference>
<keyword evidence="12" id="KW-0732">Signal</keyword>
<accession>A0ABT0H600</accession>
<reference evidence="14" key="1">
    <citation type="submission" date="2022-04" db="EMBL/GenBank/DDBJ databases">
        <authorList>
            <person name="Ren T."/>
        </authorList>
    </citation>
    <scope>NUCLEOTIDE SEQUENCE</scope>
    <source>
        <strain evidence="14">F63249</strain>
    </source>
</reference>
<keyword evidence="7" id="KW-0676">Redox-active center</keyword>
<evidence type="ECO:0000256" key="9">
    <source>
        <dbReference type="ARBA" id="ARBA00038489"/>
    </source>
</evidence>
<comment type="similarity">
    <text evidence="9">Belongs to the peroxiredoxin family. BCP/PrxQ subfamily.</text>
</comment>
<dbReference type="CDD" id="cd02970">
    <property type="entry name" value="PRX_like2"/>
    <property type="match status" value="1"/>
</dbReference>
<dbReference type="InterPro" id="IPR000866">
    <property type="entry name" value="AhpC/TSA"/>
</dbReference>
<feature type="signal peptide" evidence="12">
    <location>
        <begin position="1"/>
        <end position="23"/>
    </location>
</feature>
<evidence type="ECO:0000256" key="7">
    <source>
        <dbReference type="ARBA" id="ARBA00023284"/>
    </source>
</evidence>
<evidence type="ECO:0000313" key="14">
    <source>
        <dbReference type="EMBL" id="MCK8479804.1"/>
    </source>
</evidence>
<evidence type="ECO:0000256" key="4">
    <source>
        <dbReference type="ARBA" id="ARBA00022862"/>
    </source>
</evidence>
<keyword evidence="4" id="KW-0049">Antioxidant</keyword>
<keyword evidence="15" id="KW-1185">Reference proteome</keyword>
<dbReference type="PANTHER" id="PTHR42801">
    <property type="entry name" value="THIOREDOXIN-DEPENDENT PEROXIDE REDUCTASE"/>
    <property type="match status" value="1"/>
</dbReference>
<evidence type="ECO:0000256" key="12">
    <source>
        <dbReference type="SAM" id="SignalP"/>
    </source>
</evidence>
<evidence type="ECO:0000256" key="3">
    <source>
        <dbReference type="ARBA" id="ARBA00022559"/>
    </source>
</evidence>
<evidence type="ECO:0000259" key="13">
    <source>
        <dbReference type="PROSITE" id="PS51352"/>
    </source>
</evidence>
<evidence type="ECO:0000256" key="8">
    <source>
        <dbReference type="ARBA" id="ARBA00032824"/>
    </source>
</evidence>
<name>A0ABT0H600_9FLAO</name>
<evidence type="ECO:0000256" key="1">
    <source>
        <dbReference type="ARBA" id="ARBA00003330"/>
    </source>
</evidence>
<keyword evidence="5" id="KW-0560">Oxidoreductase</keyword>
<evidence type="ECO:0000256" key="5">
    <source>
        <dbReference type="ARBA" id="ARBA00023002"/>
    </source>
</evidence>
<comment type="caution">
    <text evidence="14">The sequence shown here is derived from an EMBL/GenBank/DDBJ whole genome shotgun (WGS) entry which is preliminary data.</text>
</comment>
<proteinExistence type="inferred from homology"/>
<evidence type="ECO:0000256" key="10">
    <source>
        <dbReference type="ARBA" id="ARBA00042639"/>
    </source>
</evidence>
<keyword evidence="6" id="KW-1015">Disulfide bond</keyword>
<dbReference type="InterPro" id="IPR050924">
    <property type="entry name" value="Peroxiredoxin_BCP/PrxQ"/>
</dbReference>
<gene>
    <name evidence="14" type="ORF">MUY34_04180</name>
</gene>
<evidence type="ECO:0000256" key="2">
    <source>
        <dbReference type="ARBA" id="ARBA00013017"/>
    </source>
</evidence>
<evidence type="ECO:0000256" key="6">
    <source>
        <dbReference type="ARBA" id="ARBA00023157"/>
    </source>
</evidence>
<dbReference type="PROSITE" id="PS51352">
    <property type="entry name" value="THIOREDOXIN_2"/>
    <property type="match status" value="1"/>
</dbReference>
<feature type="domain" description="Thioredoxin" evidence="13">
    <location>
        <begin position="35"/>
        <end position="200"/>
    </location>
</feature>
<comment type="catalytic activity">
    <reaction evidence="11">
        <text>a hydroperoxide + [thioredoxin]-dithiol = an alcohol + [thioredoxin]-disulfide + H2O</text>
        <dbReference type="Rhea" id="RHEA:62620"/>
        <dbReference type="Rhea" id="RHEA-COMP:10698"/>
        <dbReference type="Rhea" id="RHEA-COMP:10700"/>
        <dbReference type="ChEBI" id="CHEBI:15377"/>
        <dbReference type="ChEBI" id="CHEBI:29950"/>
        <dbReference type="ChEBI" id="CHEBI:30879"/>
        <dbReference type="ChEBI" id="CHEBI:35924"/>
        <dbReference type="ChEBI" id="CHEBI:50058"/>
        <dbReference type="EC" id="1.11.1.24"/>
    </reaction>
</comment>
<dbReference type="Proteomes" id="UP001203687">
    <property type="component" value="Unassembled WGS sequence"/>
</dbReference>
<dbReference type="PANTHER" id="PTHR42801:SF7">
    <property type="entry name" value="SLL1159 PROTEIN"/>
    <property type="match status" value="1"/>
</dbReference>
<dbReference type="SUPFAM" id="SSF52833">
    <property type="entry name" value="Thioredoxin-like"/>
    <property type="match status" value="1"/>
</dbReference>
<dbReference type="Gene3D" id="3.40.30.10">
    <property type="entry name" value="Glutaredoxin"/>
    <property type="match status" value="1"/>
</dbReference>
<dbReference type="InterPro" id="IPR013766">
    <property type="entry name" value="Thioredoxin_domain"/>
</dbReference>
<dbReference type="EMBL" id="JALPQF010000003">
    <property type="protein sequence ID" value="MCK8479804.1"/>
    <property type="molecule type" value="Genomic_DNA"/>
</dbReference>
<evidence type="ECO:0000313" key="15">
    <source>
        <dbReference type="Proteomes" id="UP001203687"/>
    </source>
</evidence>
<keyword evidence="3" id="KW-0575">Peroxidase</keyword>
<dbReference type="InterPro" id="IPR036249">
    <property type="entry name" value="Thioredoxin-like_sf"/>
</dbReference>
<evidence type="ECO:0000256" key="11">
    <source>
        <dbReference type="ARBA" id="ARBA00049091"/>
    </source>
</evidence>
<feature type="chain" id="PRO_5045287022" description="thioredoxin-dependent peroxiredoxin" evidence="12">
    <location>
        <begin position="24"/>
        <end position="200"/>
    </location>
</feature>
<organism evidence="14 15">
    <name type="scientific">Psychroserpens algicola</name>
    <dbReference type="NCBI Taxonomy" id="1719034"/>
    <lineage>
        <taxon>Bacteria</taxon>
        <taxon>Pseudomonadati</taxon>
        <taxon>Bacteroidota</taxon>
        <taxon>Flavobacteriia</taxon>
        <taxon>Flavobacteriales</taxon>
        <taxon>Flavobacteriaceae</taxon>
        <taxon>Psychroserpens</taxon>
    </lineage>
</organism>